<comment type="caution">
    <text evidence="8">The sequence shown here is derived from an EMBL/GenBank/DDBJ whole genome shotgun (WGS) entry which is preliminary data.</text>
</comment>
<evidence type="ECO:0000259" key="7">
    <source>
        <dbReference type="PROSITE" id="PS50035"/>
    </source>
</evidence>
<dbReference type="Pfam" id="PF13091">
    <property type="entry name" value="PLDc_2"/>
    <property type="match status" value="1"/>
</dbReference>
<dbReference type="CDD" id="cd09174">
    <property type="entry name" value="PLDc_Nuc_like_unchar2"/>
    <property type="match status" value="1"/>
</dbReference>
<dbReference type="Proteomes" id="UP000321578">
    <property type="component" value="Unassembled WGS sequence"/>
</dbReference>
<dbReference type="GO" id="GO:0006793">
    <property type="term" value="P:phosphorus metabolic process"/>
    <property type="evidence" value="ECO:0007669"/>
    <property type="project" value="UniProtKB-ARBA"/>
</dbReference>
<evidence type="ECO:0000256" key="2">
    <source>
        <dbReference type="ARBA" id="ARBA00008664"/>
    </source>
</evidence>
<evidence type="ECO:0000313" key="8">
    <source>
        <dbReference type="EMBL" id="TXD86407.1"/>
    </source>
</evidence>
<dbReference type="PANTHER" id="PTHR43856">
    <property type="entry name" value="CARDIOLIPIN HYDROLASE"/>
    <property type="match status" value="1"/>
</dbReference>
<dbReference type="InterPro" id="IPR001736">
    <property type="entry name" value="PLipase_D/transphosphatidylase"/>
</dbReference>
<evidence type="ECO:0000256" key="1">
    <source>
        <dbReference type="ARBA" id="ARBA00000798"/>
    </source>
</evidence>
<keyword evidence="4" id="KW-0378">Hydrolase</keyword>
<dbReference type="EC" id="3.1.4.4" evidence="3"/>
<dbReference type="GO" id="GO:0016042">
    <property type="term" value="P:lipid catabolic process"/>
    <property type="evidence" value="ECO:0007669"/>
    <property type="project" value="UniProtKB-KW"/>
</dbReference>
<feature type="domain" description="PLD phosphodiesterase" evidence="7">
    <location>
        <begin position="212"/>
        <end position="239"/>
    </location>
</feature>
<name>A0A5C6ZBX8_9FLAO</name>
<dbReference type="InterPro" id="IPR025202">
    <property type="entry name" value="PLD-like_dom"/>
</dbReference>
<dbReference type="PROSITE" id="PS50035">
    <property type="entry name" value="PLD"/>
    <property type="match status" value="1"/>
</dbReference>
<organism evidence="8 9">
    <name type="scientific">Subsaximicrobium wynnwilliamsii</name>
    <dbReference type="NCBI Taxonomy" id="291179"/>
    <lineage>
        <taxon>Bacteria</taxon>
        <taxon>Pseudomonadati</taxon>
        <taxon>Bacteroidota</taxon>
        <taxon>Flavobacteriia</taxon>
        <taxon>Flavobacteriales</taxon>
        <taxon>Flavobacteriaceae</taxon>
        <taxon>Subsaximicrobium</taxon>
    </lineage>
</organism>
<dbReference type="RefSeq" id="WP_147088527.1">
    <property type="nucleotide sequence ID" value="NZ_VORM01000061.1"/>
</dbReference>
<dbReference type="Gene3D" id="3.30.870.10">
    <property type="entry name" value="Endonuclease Chain A"/>
    <property type="match status" value="1"/>
</dbReference>
<gene>
    <name evidence="8" type="ORF">ESY86_20290</name>
</gene>
<reference evidence="8 9" key="1">
    <citation type="submission" date="2019-08" db="EMBL/GenBank/DDBJ databases">
        <title>Genomes of Subsaximicrobium wynnwilliamsii strains.</title>
        <authorList>
            <person name="Bowman J.P."/>
        </authorList>
    </citation>
    <scope>NUCLEOTIDE SEQUENCE [LARGE SCALE GENOMIC DNA]</scope>
    <source>
        <strain evidence="8 9">2-80-2</strain>
    </source>
</reference>
<accession>A0A5C6ZBX8</accession>
<evidence type="ECO:0000256" key="3">
    <source>
        <dbReference type="ARBA" id="ARBA00012027"/>
    </source>
</evidence>
<keyword evidence="9" id="KW-1185">Reference proteome</keyword>
<evidence type="ECO:0000313" key="9">
    <source>
        <dbReference type="Proteomes" id="UP000321578"/>
    </source>
</evidence>
<dbReference type="GO" id="GO:0016891">
    <property type="term" value="F:RNA endonuclease activity producing 5'-phosphomonoesters, hydrolytic mechanism"/>
    <property type="evidence" value="ECO:0007669"/>
    <property type="project" value="TreeGrafter"/>
</dbReference>
<proteinExistence type="inferred from homology"/>
<evidence type="ECO:0000256" key="4">
    <source>
        <dbReference type="ARBA" id="ARBA00022801"/>
    </source>
</evidence>
<dbReference type="InterPro" id="IPR051406">
    <property type="entry name" value="PLD_domain"/>
</dbReference>
<sequence>MRLSDLTIESIKEFISGDNQLTPSLSGPNILKLFNKVGFKDVYKWDDGGMPNSLSRNGYVIEKLYEINGTKNLIKLLEIIFDPRHFANDQEKNIKIAVEKINPLLQQDGYRLEEFEARYKIIGSDLPDEIAIEIHFEEIQSQIIEQIRSAKFSIWLAVAWLTDKVLIRELYNKKREGLSVRIVVLDDDINQKYGIDYEKFFEAKRFKPTGIYKNIMHHKFCVIDLKTIIHGSYNWTNKARWNKETVSIDHSRELAEKFSTEFIELVK</sequence>
<dbReference type="EMBL" id="VORO01000063">
    <property type="protein sequence ID" value="TXD86407.1"/>
    <property type="molecule type" value="Genomic_DNA"/>
</dbReference>
<dbReference type="PANTHER" id="PTHR43856:SF1">
    <property type="entry name" value="MITOCHONDRIAL CARDIOLIPIN HYDROLASE"/>
    <property type="match status" value="1"/>
</dbReference>
<evidence type="ECO:0000256" key="6">
    <source>
        <dbReference type="ARBA" id="ARBA00023098"/>
    </source>
</evidence>
<keyword evidence="6" id="KW-0443">Lipid metabolism</keyword>
<comment type="similarity">
    <text evidence="2">Belongs to the phospholipase D family.</text>
</comment>
<dbReference type="AlphaFoldDB" id="A0A5C6ZBX8"/>
<protein>
    <recommendedName>
        <fullName evidence="3">phospholipase D</fullName>
        <ecNumber evidence="3">3.1.4.4</ecNumber>
    </recommendedName>
</protein>
<dbReference type="OrthoDB" id="9762009at2"/>
<dbReference type="GO" id="GO:0004630">
    <property type="term" value="F:phospholipase D activity"/>
    <property type="evidence" value="ECO:0007669"/>
    <property type="project" value="UniProtKB-EC"/>
</dbReference>
<keyword evidence="5" id="KW-0442">Lipid degradation</keyword>
<dbReference type="SUPFAM" id="SSF56024">
    <property type="entry name" value="Phospholipase D/nuclease"/>
    <property type="match status" value="1"/>
</dbReference>
<evidence type="ECO:0000256" key="5">
    <source>
        <dbReference type="ARBA" id="ARBA00022963"/>
    </source>
</evidence>
<comment type="catalytic activity">
    <reaction evidence="1">
        <text>a 1,2-diacyl-sn-glycero-3-phosphocholine + H2O = a 1,2-diacyl-sn-glycero-3-phosphate + choline + H(+)</text>
        <dbReference type="Rhea" id="RHEA:14445"/>
        <dbReference type="ChEBI" id="CHEBI:15354"/>
        <dbReference type="ChEBI" id="CHEBI:15377"/>
        <dbReference type="ChEBI" id="CHEBI:15378"/>
        <dbReference type="ChEBI" id="CHEBI:57643"/>
        <dbReference type="ChEBI" id="CHEBI:58608"/>
        <dbReference type="EC" id="3.1.4.4"/>
    </reaction>
</comment>